<dbReference type="AlphaFoldDB" id="A0A3N9TA44"/>
<dbReference type="EMBL" id="RJVQ01000168">
    <property type="protein sequence ID" value="RQW60938.1"/>
    <property type="molecule type" value="Genomic_DNA"/>
</dbReference>
<dbReference type="Gene3D" id="3.40.50.970">
    <property type="match status" value="1"/>
</dbReference>
<sequence length="94" mass="10787">MTENKKYSIKSTSKELLSRWYHLMTLGRALDEKAPNYLKQAIGWSYHAPYAGHDGIQLAIGQTFNKETDHLFPYYRDMLTSISAGLTAEEVIFN</sequence>
<name>A0A3N9TA44_9VIBR</name>
<dbReference type="InterPro" id="IPR029061">
    <property type="entry name" value="THDP-binding"/>
</dbReference>
<keyword evidence="6" id="KW-1185">Reference proteome</keyword>
<dbReference type="Pfam" id="PF00676">
    <property type="entry name" value="E1_dh"/>
    <property type="match status" value="1"/>
</dbReference>
<evidence type="ECO:0000313" key="5">
    <source>
        <dbReference type="EMBL" id="RQW60938.1"/>
    </source>
</evidence>
<comment type="cofactor">
    <cofactor evidence="1">
        <name>thiamine diphosphate</name>
        <dbReference type="ChEBI" id="CHEBI:58937"/>
    </cofactor>
</comment>
<keyword evidence="3" id="KW-0786">Thiamine pyrophosphate</keyword>
<feature type="domain" description="Dehydrogenase E1 component" evidence="4">
    <location>
        <begin position="22"/>
        <end position="92"/>
    </location>
</feature>
<reference evidence="5 6" key="1">
    <citation type="submission" date="2018-11" db="EMBL/GenBank/DDBJ databases">
        <title>Vibrio LJC006 sp. nov., isolated from seawater during the bloom of the enteromorpha.</title>
        <authorList>
            <person name="Liang J."/>
        </authorList>
    </citation>
    <scope>NUCLEOTIDE SEQUENCE [LARGE SCALE GENOMIC DNA]</scope>
    <source>
        <strain evidence="5 6">LJC006</strain>
    </source>
</reference>
<evidence type="ECO:0000256" key="2">
    <source>
        <dbReference type="ARBA" id="ARBA00023002"/>
    </source>
</evidence>
<dbReference type="InterPro" id="IPR001017">
    <property type="entry name" value="DH_E1"/>
</dbReference>
<accession>A0A3N9TA44</accession>
<comment type="caution">
    <text evidence="5">The sequence shown here is derived from an EMBL/GenBank/DDBJ whole genome shotgun (WGS) entry which is preliminary data.</text>
</comment>
<dbReference type="SUPFAM" id="SSF52518">
    <property type="entry name" value="Thiamin diphosphate-binding fold (THDP-binding)"/>
    <property type="match status" value="1"/>
</dbReference>
<dbReference type="Proteomes" id="UP000281112">
    <property type="component" value="Unassembled WGS sequence"/>
</dbReference>
<evidence type="ECO:0000256" key="3">
    <source>
        <dbReference type="ARBA" id="ARBA00023052"/>
    </source>
</evidence>
<organism evidence="5 6">
    <name type="scientific">Vibrio viridaestus</name>
    <dbReference type="NCBI Taxonomy" id="2487322"/>
    <lineage>
        <taxon>Bacteria</taxon>
        <taxon>Pseudomonadati</taxon>
        <taxon>Pseudomonadota</taxon>
        <taxon>Gammaproteobacteria</taxon>
        <taxon>Vibrionales</taxon>
        <taxon>Vibrionaceae</taxon>
        <taxon>Vibrio</taxon>
    </lineage>
</organism>
<evidence type="ECO:0000259" key="4">
    <source>
        <dbReference type="Pfam" id="PF00676"/>
    </source>
</evidence>
<protein>
    <submittedName>
        <fullName evidence="5">2-oxoisovalerate dehydrogenase</fullName>
    </submittedName>
</protein>
<gene>
    <name evidence="5" type="ORF">EES38_22180</name>
</gene>
<evidence type="ECO:0000256" key="1">
    <source>
        <dbReference type="ARBA" id="ARBA00001964"/>
    </source>
</evidence>
<keyword evidence="2" id="KW-0560">Oxidoreductase</keyword>
<dbReference type="GO" id="GO:0016624">
    <property type="term" value="F:oxidoreductase activity, acting on the aldehyde or oxo group of donors, disulfide as acceptor"/>
    <property type="evidence" value="ECO:0007669"/>
    <property type="project" value="InterPro"/>
</dbReference>
<proteinExistence type="predicted"/>
<feature type="non-terminal residue" evidence="5">
    <location>
        <position position="94"/>
    </location>
</feature>
<evidence type="ECO:0000313" key="6">
    <source>
        <dbReference type="Proteomes" id="UP000281112"/>
    </source>
</evidence>